<dbReference type="GO" id="GO:0005829">
    <property type="term" value="C:cytosol"/>
    <property type="evidence" value="ECO:0007669"/>
    <property type="project" value="TreeGrafter"/>
</dbReference>
<dbReference type="PANTHER" id="PTHR30154">
    <property type="entry name" value="LEUCINE-RESPONSIVE REGULATORY PROTEIN"/>
    <property type="match status" value="1"/>
</dbReference>
<dbReference type="InterPro" id="IPR036390">
    <property type="entry name" value="WH_DNA-bd_sf"/>
</dbReference>
<dbReference type="InterPro" id="IPR036388">
    <property type="entry name" value="WH-like_DNA-bd_sf"/>
</dbReference>
<dbReference type="GO" id="GO:0043200">
    <property type="term" value="P:response to amino acid"/>
    <property type="evidence" value="ECO:0007669"/>
    <property type="project" value="TreeGrafter"/>
</dbReference>
<evidence type="ECO:0000256" key="1">
    <source>
        <dbReference type="ARBA" id="ARBA00023015"/>
    </source>
</evidence>
<dbReference type="GO" id="GO:0006355">
    <property type="term" value="P:regulation of DNA-templated transcription"/>
    <property type="evidence" value="ECO:0007669"/>
    <property type="project" value="UniProtKB-ARBA"/>
</dbReference>
<dbReference type="GO" id="GO:0043565">
    <property type="term" value="F:sequence-specific DNA binding"/>
    <property type="evidence" value="ECO:0007669"/>
    <property type="project" value="InterPro"/>
</dbReference>
<name>V5SFK0_9HYPH</name>
<dbReference type="PRINTS" id="PR00033">
    <property type="entry name" value="HTHASNC"/>
</dbReference>
<dbReference type="PANTHER" id="PTHR30154:SF34">
    <property type="entry name" value="TRANSCRIPTIONAL REGULATOR AZLB"/>
    <property type="match status" value="1"/>
</dbReference>
<dbReference type="Pfam" id="PF01037">
    <property type="entry name" value="AsnC_trans_reg"/>
    <property type="match status" value="1"/>
</dbReference>
<keyword evidence="1" id="KW-0805">Transcription regulation</keyword>
<dbReference type="RefSeq" id="WP_023787476.1">
    <property type="nucleotide sequence ID" value="NC_022997.1"/>
</dbReference>
<evidence type="ECO:0000313" key="6">
    <source>
        <dbReference type="Proteomes" id="UP000018542"/>
    </source>
</evidence>
<dbReference type="PROSITE" id="PS00519">
    <property type="entry name" value="HTH_ASNC_1"/>
    <property type="match status" value="1"/>
</dbReference>
<dbReference type="FunFam" id="1.10.10.10:FF:000186">
    <property type="entry name" value="AsnC family transcriptional regulator"/>
    <property type="match status" value="1"/>
</dbReference>
<protein>
    <submittedName>
        <fullName evidence="5">ArsR family transcriptional regulator</fullName>
    </submittedName>
</protein>
<dbReference type="InterPro" id="IPR019888">
    <property type="entry name" value="Tscrpt_reg_AsnC-like"/>
</dbReference>
<dbReference type="Gene3D" id="1.10.10.10">
    <property type="entry name" value="Winged helix-like DNA-binding domain superfamily/Winged helix DNA-binding domain"/>
    <property type="match status" value="1"/>
</dbReference>
<dbReference type="SUPFAM" id="SSF46785">
    <property type="entry name" value="Winged helix' DNA-binding domain"/>
    <property type="match status" value="1"/>
</dbReference>
<sequence>MAFRLDATDRRILRELMADGALTNVALAKKVGLSAPPCLRRVRALEAAGVIQGYTALVDERVLGFELTAFALVGLHNQAEPDLRAFEDLVLSWPVVREAHMLSGESDYILKCVTPDLSTFQDFVLKELTAAPNVASVKTNLAIRRAKLAPGVPLTVPDDAG</sequence>
<dbReference type="Pfam" id="PF13412">
    <property type="entry name" value="HTH_24"/>
    <property type="match status" value="1"/>
</dbReference>
<dbReference type="EMBL" id="CP006912">
    <property type="protein sequence ID" value="AHB48744.1"/>
    <property type="molecule type" value="Genomic_DNA"/>
</dbReference>
<dbReference type="CDD" id="cd00090">
    <property type="entry name" value="HTH_ARSR"/>
    <property type="match status" value="1"/>
</dbReference>
<dbReference type="InterPro" id="IPR000485">
    <property type="entry name" value="AsnC-type_HTH_dom"/>
</dbReference>
<dbReference type="AlphaFoldDB" id="V5SFK0"/>
<dbReference type="OrthoDB" id="7707281at2"/>
<keyword evidence="2" id="KW-0238">DNA-binding</keyword>
<proteinExistence type="predicted"/>
<accession>V5SFK0</accession>
<reference evidence="5 6" key="1">
    <citation type="journal article" date="2014" name="Genome Announc.">
        <title>Complete Genome Sequence of Hyphomicrobium nitrativorans Strain NL23, a Denitrifying Bacterium Isolated from Biofilm of a Methanol-Fed Denitrification System Treating Seawater at the Montreal Biodome.</title>
        <authorList>
            <person name="Martineau C."/>
            <person name="Villeneuve C."/>
            <person name="Mauffrey F."/>
            <person name="Villemur R."/>
        </authorList>
    </citation>
    <scope>NUCLEOTIDE SEQUENCE [LARGE SCALE GENOMIC DNA]</scope>
    <source>
        <strain evidence="5">NL23</strain>
    </source>
</reference>
<keyword evidence="6" id="KW-1185">Reference proteome</keyword>
<feature type="domain" description="HTH asnC-type" evidence="4">
    <location>
        <begin position="5"/>
        <end position="66"/>
    </location>
</feature>
<dbReference type="STRING" id="1029756.W911_10615"/>
<dbReference type="Proteomes" id="UP000018542">
    <property type="component" value="Chromosome"/>
</dbReference>
<dbReference type="SUPFAM" id="SSF54909">
    <property type="entry name" value="Dimeric alpha+beta barrel"/>
    <property type="match status" value="1"/>
</dbReference>
<dbReference type="HOGENOM" id="CLU_091233_0_3_5"/>
<dbReference type="PATRIC" id="fig|1029756.8.peg.2208"/>
<dbReference type="KEGG" id="hni:W911_10615"/>
<evidence type="ECO:0000256" key="3">
    <source>
        <dbReference type="ARBA" id="ARBA00023163"/>
    </source>
</evidence>
<dbReference type="InterPro" id="IPR019885">
    <property type="entry name" value="Tscrpt_reg_HTH_AsnC-type_CS"/>
</dbReference>
<dbReference type="InterPro" id="IPR011008">
    <property type="entry name" value="Dimeric_a/b-barrel"/>
</dbReference>
<evidence type="ECO:0000313" key="5">
    <source>
        <dbReference type="EMBL" id="AHB48744.1"/>
    </source>
</evidence>
<evidence type="ECO:0000256" key="2">
    <source>
        <dbReference type="ARBA" id="ARBA00023125"/>
    </source>
</evidence>
<dbReference type="SMART" id="SM00344">
    <property type="entry name" value="HTH_ASNC"/>
    <property type="match status" value="1"/>
</dbReference>
<evidence type="ECO:0000259" key="4">
    <source>
        <dbReference type="PROSITE" id="PS50956"/>
    </source>
</evidence>
<gene>
    <name evidence="5" type="ORF">W911_10615</name>
</gene>
<dbReference type="PROSITE" id="PS50956">
    <property type="entry name" value="HTH_ASNC_2"/>
    <property type="match status" value="1"/>
</dbReference>
<dbReference type="InterPro" id="IPR019887">
    <property type="entry name" value="Tscrpt_reg_AsnC/Lrp_C"/>
</dbReference>
<organism evidence="5 6">
    <name type="scientific">Hyphomicrobium nitrativorans NL23</name>
    <dbReference type="NCBI Taxonomy" id="1029756"/>
    <lineage>
        <taxon>Bacteria</taxon>
        <taxon>Pseudomonadati</taxon>
        <taxon>Pseudomonadota</taxon>
        <taxon>Alphaproteobacteria</taxon>
        <taxon>Hyphomicrobiales</taxon>
        <taxon>Hyphomicrobiaceae</taxon>
        <taxon>Hyphomicrobium</taxon>
    </lineage>
</organism>
<dbReference type="Gene3D" id="3.30.70.920">
    <property type="match status" value="1"/>
</dbReference>
<dbReference type="InterPro" id="IPR011991">
    <property type="entry name" value="ArsR-like_HTH"/>
</dbReference>
<keyword evidence="3" id="KW-0804">Transcription</keyword>